<reference evidence="5 6" key="1">
    <citation type="submission" date="2012-02" db="EMBL/GenBank/DDBJ databases">
        <title>Whole genome shotgun sequence of Mobilicoccus pelagius NBRC 104925.</title>
        <authorList>
            <person name="Yoshida Y."/>
            <person name="Hosoyama A."/>
            <person name="Tsuchikane K."/>
            <person name="Katsumata H."/>
            <person name="Yamazaki S."/>
            <person name="Fujita N."/>
        </authorList>
    </citation>
    <scope>NUCLEOTIDE SEQUENCE [LARGE SCALE GENOMIC DNA]</scope>
    <source>
        <strain evidence="5 6">NBRC 104925</strain>
    </source>
</reference>
<evidence type="ECO:0000259" key="4">
    <source>
        <dbReference type="SMART" id="SM00563"/>
    </source>
</evidence>
<dbReference type="GO" id="GO:0006654">
    <property type="term" value="P:phosphatidic acid biosynthetic process"/>
    <property type="evidence" value="ECO:0007669"/>
    <property type="project" value="TreeGrafter"/>
</dbReference>
<dbReference type="CDD" id="cd07989">
    <property type="entry name" value="LPLAT_AGPAT-like"/>
    <property type="match status" value="1"/>
</dbReference>
<dbReference type="GO" id="GO:0003841">
    <property type="term" value="F:1-acylglycerol-3-phosphate O-acyltransferase activity"/>
    <property type="evidence" value="ECO:0007669"/>
    <property type="project" value="TreeGrafter"/>
</dbReference>
<comment type="caution">
    <text evidence="5">The sequence shown here is derived from an EMBL/GenBank/DDBJ whole genome shotgun (WGS) entry which is preliminary data.</text>
</comment>
<sequence>MPMEPVYTPVIGLARALFAAQGLRFRVTGSEHIPHEDGAVVVMNHLSYLDFTYAGLAARPSGRVIRFMCKDTIFDHPVAGPLMRGMKHIPVDRENGSASFRAALRALKDGELVGVFPEATISRSFELKEFKSGAVRMAQGARVPMIPVVLWGSQRVWTKGHPKRLGRTHTPISIDVGAPMDVPRGADVTQVVADLHARMTTMLQAAQDAYPTVPFEDRAFMPARLGGTAPTLEEATALDLEETRLRRQRRLAQDAAGTDPDEVAGQP</sequence>
<keyword evidence="2 5" id="KW-0012">Acyltransferase</keyword>
<dbReference type="PANTHER" id="PTHR10434:SF55">
    <property type="entry name" value="POSSIBLE ACYLTRANSFERASE"/>
    <property type="match status" value="1"/>
</dbReference>
<keyword evidence="6" id="KW-1185">Reference proteome</keyword>
<proteinExistence type="predicted"/>
<dbReference type="SMART" id="SM00563">
    <property type="entry name" value="PlsC"/>
    <property type="match status" value="1"/>
</dbReference>
<dbReference type="STRING" id="1089455.MOPEL_096_00490"/>
<dbReference type="Pfam" id="PF01553">
    <property type="entry name" value="Acyltransferase"/>
    <property type="match status" value="1"/>
</dbReference>
<keyword evidence="1 5" id="KW-0808">Transferase</keyword>
<dbReference type="PANTHER" id="PTHR10434">
    <property type="entry name" value="1-ACYL-SN-GLYCEROL-3-PHOSPHATE ACYLTRANSFERASE"/>
    <property type="match status" value="1"/>
</dbReference>
<feature type="domain" description="Phospholipid/glycerol acyltransferase" evidence="4">
    <location>
        <begin position="39"/>
        <end position="153"/>
    </location>
</feature>
<feature type="region of interest" description="Disordered" evidence="3">
    <location>
        <begin position="248"/>
        <end position="267"/>
    </location>
</feature>
<protein>
    <submittedName>
        <fullName evidence="5">Putative acyltransferase</fullName>
    </submittedName>
</protein>
<name>H5UTI4_9MICO</name>
<evidence type="ECO:0000313" key="5">
    <source>
        <dbReference type="EMBL" id="GAB49042.1"/>
    </source>
</evidence>
<evidence type="ECO:0000256" key="2">
    <source>
        <dbReference type="ARBA" id="ARBA00023315"/>
    </source>
</evidence>
<dbReference type="Proteomes" id="UP000004367">
    <property type="component" value="Unassembled WGS sequence"/>
</dbReference>
<dbReference type="SUPFAM" id="SSF69593">
    <property type="entry name" value="Glycerol-3-phosphate (1)-acyltransferase"/>
    <property type="match status" value="1"/>
</dbReference>
<accession>H5UTI4</accession>
<dbReference type="eggNOG" id="COG0204">
    <property type="taxonomic scope" value="Bacteria"/>
</dbReference>
<dbReference type="GO" id="GO:0005886">
    <property type="term" value="C:plasma membrane"/>
    <property type="evidence" value="ECO:0007669"/>
    <property type="project" value="TreeGrafter"/>
</dbReference>
<gene>
    <name evidence="5" type="ORF">MOPEL_096_00490</name>
</gene>
<dbReference type="EMBL" id="BAFE01000073">
    <property type="protein sequence ID" value="GAB49042.1"/>
    <property type="molecule type" value="Genomic_DNA"/>
</dbReference>
<dbReference type="InterPro" id="IPR002123">
    <property type="entry name" value="Plipid/glycerol_acylTrfase"/>
</dbReference>
<evidence type="ECO:0000256" key="3">
    <source>
        <dbReference type="SAM" id="MobiDB-lite"/>
    </source>
</evidence>
<evidence type="ECO:0000313" key="6">
    <source>
        <dbReference type="Proteomes" id="UP000004367"/>
    </source>
</evidence>
<organism evidence="5 6">
    <name type="scientific">Mobilicoccus pelagius NBRC 104925</name>
    <dbReference type="NCBI Taxonomy" id="1089455"/>
    <lineage>
        <taxon>Bacteria</taxon>
        <taxon>Bacillati</taxon>
        <taxon>Actinomycetota</taxon>
        <taxon>Actinomycetes</taxon>
        <taxon>Micrococcales</taxon>
        <taxon>Dermatophilaceae</taxon>
        <taxon>Mobilicoccus</taxon>
    </lineage>
</organism>
<dbReference type="AlphaFoldDB" id="H5UTI4"/>
<evidence type="ECO:0000256" key="1">
    <source>
        <dbReference type="ARBA" id="ARBA00022679"/>
    </source>
</evidence>